<reference evidence="5 6" key="1">
    <citation type="submission" date="2020-02" db="EMBL/GenBank/DDBJ databases">
        <title>Genome sequence of strain CCNWXJ40-4.</title>
        <authorList>
            <person name="Gao J."/>
            <person name="Sun J."/>
        </authorList>
    </citation>
    <scope>NUCLEOTIDE SEQUENCE [LARGE SCALE GENOMIC DNA]</scope>
    <source>
        <strain evidence="5 6">CCNWXJ 40-4</strain>
    </source>
</reference>
<comment type="caution">
    <text evidence="5">The sequence shown here is derived from an EMBL/GenBank/DDBJ whole genome shotgun (WGS) entry which is preliminary data.</text>
</comment>
<dbReference type="InterPro" id="IPR011057">
    <property type="entry name" value="Mss4-like_sf"/>
</dbReference>
<feature type="domain" description="CENP-V/GFA" evidence="4">
    <location>
        <begin position="6"/>
        <end position="126"/>
    </location>
</feature>
<evidence type="ECO:0000313" key="6">
    <source>
        <dbReference type="Proteomes" id="UP001642900"/>
    </source>
</evidence>
<evidence type="ECO:0000256" key="1">
    <source>
        <dbReference type="ARBA" id="ARBA00005495"/>
    </source>
</evidence>
<dbReference type="RefSeq" id="WP_165030540.1">
    <property type="nucleotide sequence ID" value="NZ_JAAKZF010000029.1"/>
</dbReference>
<proteinExistence type="inferred from homology"/>
<dbReference type="GO" id="GO:0016846">
    <property type="term" value="F:carbon-sulfur lyase activity"/>
    <property type="evidence" value="ECO:0007669"/>
    <property type="project" value="InterPro"/>
</dbReference>
<accession>A0A6G4WFD6</accession>
<dbReference type="EMBL" id="JAAKZF010000029">
    <property type="protein sequence ID" value="NGO53304.1"/>
    <property type="molecule type" value="Genomic_DNA"/>
</dbReference>
<dbReference type="Pfam" id="PF04828">
    <property type="entry name" value="GFA"/>
    <property type="match status" value="1"/>
</dbReference>
<dbReference type="InterPro" id="IPR006913">
    <property type="entry name" value="CENP-V/GFA"/>
</dbReference>
<dbReference type="Gene3D" id="2.170.150.70">
    <property type="match status" value="1"/>
</dbReference>
<keyword evidence="6" id="KW-1185">Reference proteome</keyword>
<sequence>MTLTTYRGSCHCGSISYEADIDLSQGTGKCNCTFCMKTRAWKAFVKPAAFRLLTGADAVKSYHKHPLAPLKHFCAECGVMTHATGSADYMGGDFIGVFIATLDHVEPSELAAAPVRYSDGRHNNWQNPPAETRYL</sequence>
<evidence type="ECO:0000313" key="5">
    <source>
        <dbReference type="EMBL" id="NGO53304.1"/>
    </source>
</evidence>
<organism evidence="5 6">
    <name type="scientific">Allomesorhizobium camelthorni</name>
    <dbReference type="NCBI Taxonomy" id="475069"/>
    <lineage>
        <taxon>Bacteria</taxon>
        <taxon>Pseudomonadati</taxon>
        <taxon>Pseudomonadota</taxon>
        <taxon>Alphaproteobacteria</taxon>
        <taxon>Hyphomicrobiales</taxon>
        <taxon>Phyllobacteriaceae</taxon>
        <taxon>Allomesorhizobium</taxon>
    </lineage>
</organism>
<dbReference type="GO" id="GO:0046872">
    <property type="term" value="F:metal ion binding"/>
    <property type="evidence" value="ECO:0007669"/>
    <property type="project" value="UniProtKB-KW"/>
</dbReference>
<dbReference type="PANTHER" id="PTHR28620">
    <property type="entry name" value="CENTROMERE PROTEIN V"/>
    <property type="match status" value="1"/>
</dbReference>
<name>A0A6G4WFD6_9HYPH</name>
<evidence type="ECO:0000259" key="4">
    <source>
        <dbReference type="PROSITE" id="PS51891"/>
    </source>
</evidence>
<keyword evidence="2" id="KW-0479">Metal-binding</keyword>
<dbReference type="PANTHER" id="PTHR28620:SF1">
    <property type="entry name" value="CENP-V_GFA DOMAIN-CONTAINING PROTEIN"/>
    <property type="match status" value="1"/>
</dbReference>
<dbReference type="Proteomes" id="UP001642900">
    <property type="component" value="Unassembled WGS sequence"/>
</dbReference>
<dbReference type="SUPFAM" id="SSF51316">
    <property type="entry name" value="Mss4-like"/>
    <property type="match status" value="1"/>
</dbReference>
<keyword evidence="3" id="KW-0862">Zinc</keyword>
<dbReference type="AlphaFoldDB" id="A0A6G4WFD6"/>
<evidence type="ECO:0000256" key="2">
    <source>
        <dbReference type="ARBA" id="ARBA00022723"/>
    </source>
</evidence>
<dbReference type="PROSITE" id="PS51891">
    <property type="entry name" value="CENP_V_GFA"/>
    <property type="match status" value="1"/>
</dbReference>
<dbReference type="InterPro" id="IPR052355">
    <property type="entry name" value="CENP-V-like"/>
</dbReference>
<protein>
    <submittedName>
        <fullName evidence="5">GFA family protein</fullName>
    </submittedName>
</protein>
<evidence type="ECO:0000256" key="3">
    <source>
        <dbReference type="ARBA" id="ARBA00022833"/>
    </source>
</evidence>
<comment type="similarity">
    <text evidence="1">Belongs to the Gfa family.</text>
</comment>
<gene>
    <name evidence="5" type="ORF">G6N73_19380</name>
</gene>